<feature type="compositionally biased region" description="Polar residues" evidence="1">
    <location>
        <begin position="218"/>
        <end position="228"/>
    </location>
</feature>
<accession>A0ABR4ED18</accession>
<dbReference type="EMBL" id="JBAWTH010000067">
    <property type="protein sequence ID" value="KAL2280290.1"/>
    <property type="molecule type" value="Genomic_DNA"/>
</dbReference>
<dbReference type="Proteomes" id="UP001600888">
    <property type="component" value="Unassembled WGS sequence"/>
</dbReference>
<proteinExistence type="predicted"/>
<gene>
    <name evidence="2" type="ORF">FJTKL_12568</name>
</gene>
<dbReference type="EMBL" id="JBAWTH010000067">
    <property type="protein sequence ID" value="KAL2280289.1"/>
    <property type="molecule type" value="Genomic_DNA"/>
</dbReference>
<evidence type="ECO:0000313" key="3">
    <source>
        <dbReference type="Proteomes" id="UP001600888"/>
    </source>
</evidence>
<reference evidence="2 3" key="1">
    <citation type="submission" date="2024-03" db="EMBL/GenBank/DDBJ databases">
        <title>A high-quality draft genome sequence of Diaporthe vaccinii, a causative agent of upright dieback and viscid rot disease in cranberry plants.</title>
        <authorList>
            <person name="Sarrasin M."/>
            <person name="Lang B.F."/>
            <person name="Burger G."/>
        </authorList>
    </citation>
    <scope>NUCLEOTIDE SEQUENCE [LARGE SCALE GENOMIC DNA]</scope>
    <source>
        <strain evidence="2 3">IS7</strain>
    </source>
</reference>
<feature type="region of interest" description="Disordered" evidence="1">
    <location>
        <begin position="215"/>
        <end position="293"/>
    </location>
</feature>
<feature type="compositionally biased region" description="Polar residues" evidence="1">
    <location>
        <begin position="39"/>
        <end position="59"/>
    </location>
</feature>
<feature type="region of interest" description="Disordered" evidence="1">
    <location>
        <begin position="93"/>
        <end position="176"/>
    </location>
</feature>
<comment type="caution">
    <text evidence="2">The sequence shown here is derived from an EMBL/GenBank/DDBJ whole genome shotgun (WGS) entry which is preliminary data.</text>
</comment>
<sequence>MSTSNLFHSRRERTVPENKQDMATPMSASSTTTIPSKGKATQQTVYTTAGTVYNPTATPLQPPSRRGRASRWAPPSQAELALFNKSVLASFPYKQSRSPPTTASSLKHYTPLQQNSDRAIEPLMCPSVSGRTLSEPSSPLSLNSAPSQENTNSLDSSGRLLDDMRLTDDEKDEEELTRMSVLPVRTITNLASYPNPSQKLAQKALDRARETIKAAAESSRSLTSNVSQKGVRRLEGIGARSTSANPDRDGPVTSGWISKHNHLSNATRSSVLSSGPGAPQPLTAGPPGQRQYKPSTLEATFRALQSGTQKPSSSATDEEHLDNNASLMNMGKSAKVTVPSQPQSPHQAPLPTQDYFETCELTAKSTTNMVLRYDSIQPRRRTYDTLPPEAVRGYFPDGFPPDLGPPTVPLLSNSTGRPEGRFPPTPEELRLRDARSKAAFYSATQDLAKTLDMRIAEAQGKIRDLELGVNSVCERTAARNAEIDIVLNTSKLGQPRHDFDMKSANDLPTHEAATPLINMAFSTLLNYWADGRLMEIPTGFGKMEDNKI</sequence>
<feature type="compositionally biased region" description="Low complexity" evidence="1">
    <location>
        <begin position="133"/>
        <end position="147"/>
    </location>
</feature>
<name>A0ABR4ED18_9PEZI</name>
<organism evidence="2 3">
    <name type="scientific">Diaporthe vaccinii</name>
    <dbReference type="NCBI Taxonomy" id="105482"/>
    <lineage>
        <taxon>Eukaryota</taxon>
        <taxon>Fungi</taxon>
        <taxon>Dikarya</taxon>
        <taxon>Ascomycota</taxon>
        <taxon>Pezizomycotina</taxon>
        <taxon>Sordariomycetes</taxon>
        <taxon>Sordariomycetidae</taxon>
        <taxon>Diaporthales</taxon>
        <taxon>Diaporthaceae</taxon>
        <taxon>Diaporthe</taxon>
        <taxon>Diaporthe eres species complex</taxon>
    </lineage>
</organism>
<feature type="region of interest" description="Disordered" evidence="1">
    <location>
        <begin position="1"/>
        <end position="75"/>
    </location>
</feature>
<evidence type="ECO:0000256" key="1">
    <source>
        <dbReference type="SAM" id="MobiDB-lite"/>
    </source>
</evidence>
<feature type="compositionally biased region" description="Polar residues" evidence="1">
    <location>
        <begin position="93"/>
        <end position="117"/>
    </location>
</feature>
<keyword evidence="3" id="KW-1185">Reference proteome</keyword>
<protein>
    <submittedName>
        <fullName evidence="2">Uncharacterized protein</fullName>
    </submittedName>
</protein>
<evidence type="ECO:0000313" key="2">
    <source>
        <dbReference type="EMBL" id="KAL2280290.1"/>
    </source>
</evidence>
<feature type="compositionally biased region" description="Low complexity" evidence="1">
    <location>
        <begin position="22"/>
        <end position="36"/>
    </location>
</feature>
<feature type="compositionally biased region" description="Polar residues" evidence="1">
    <location>
        <begin position="263"/>
        <end position="273"/>
    </location>
</feature>